<feature type="transmembrane region" description="Helical" evidence="5">
    <location>
        <begin position="434"/>
        <end position="457"/>
    </location>
</feature>
<feature type="transmembrane region" description="Helical" evidence="5">
    <location>
        <begin position="138"/>
        <end position="158"/>
    </location>
</feature>
<organism evidence="6 7">
    <name type="scientific">Saccharopolyspora terrae</name>
    <dbReference type="NCBI Taxonomy" id="2530384"/>
    <lineage>
        <taxon>Bacteria</taxon>
        <taxon>Bacillati</taxon>
        <taxon>Actinomycetota</taxon>
        <taxon>Actinomycetes</taxon>
        <taxon>Pseudonocardiales</taxon>
        <taxon>Pseudonocardiaceae</taxon>
        <taxon>Saccharopolyspora</taxon>
    </lineage>
</organism>
<dbReference type="PANTHER" id="PTHR11706">
    <property type="entry name" value="SOLUTE CARRIER PROTEIN FAMILY 11 MEMBER"/>
    <property type="match status" value="1"/>
</dbReference>
<dbReference type="Proteomes" id="UP000295674">
    <property type="component" value="Unassembled WGS sequence"/>
</dbReference>
<dbReference type="GO" id="GO:0034755">
    <property type="term" value="P:iron ion transmembrane transport"/>
    <property type="evidence" value="ECO:0007669"/>
    <property type="project" value="TreeGrafter"/>
</dbReference>
<feature type="transmembrane region" description="Helical" evidence="5">
    <location>
        <begin position="53"/>
        <end position="72"/>
    </location>
</feature>
<dbReference type="Pfam" id="PF01566">
    <property type="entry name" value="Nramp"/>
    <property type="match status" value="1"/>
</dbReference>
<keyword evidence="2 5" id="KW-0812">Transmembrane</keyword>
<proteinExistence type="predicted"/>
<dbReference type="InterPro" id="IPR001046">
    <property type="entry name" value="NRAMP_fam"/>
</dbReference>
<evidence type="ECO:0000256" key="4">
    <source>
        <dbReference type="ARBA" id="ARBA00023136"/>
    </source>
</evidence>
<dbReference type="GO" id="GO:0015086">
    <property type="term" value="F:cadmium ion transmembrane transporter activity"/>
    <property type="evidence" value="ECO:0007669"/>
    <property type="project" value="TreeGrafter"/>
</dbReference>
<evidence type="ECO:0000313" key="7">
    <source>
        <dbReference type="Proteomes" id="UP000295674"/>
    </source>
</evidence>
<dbReference type="NCBIfam" id="NF037982">
    <property type="entry name" value="Nramp_1"/>
    <property type="match status" value="1"/>
</dbReference>
<feature type="transmembrane region" description="Helical" evidence="5">
    <location>
        <begin position="259"/>
        <end position="279"/>
    </location>
</feature>
<evidence type="ECO:0000256" key="1">
    <source>
        <dbReference type="ARBA" id="ARBA00004141"/>
    </source>
</evidence>
<gene>
    <name evidence="6" type="ORF">E1181_23590</name>
</gene>
<dbReference type="OrthoDB" id="9787548at2"/>
<feature type="transmembrane region" description="Helical" evidence="5">
    <location>
        <begin position="23"/>
        <end position="41"/>
    </location>
</feature>
<comment type="caution">
    <text evidence="6">The sequence shown here is derived from an EMBL/GenBank/DDBJ whole genome shotgun (WGS) entry which is preliminary data.</text>
</comment>
<dbReference type="EMBL" id="SMKS01000052">
    <property type="protein sequence ID" value="TDD02184.1"/>
    <property type="molecule type" value="Genomic_DNA"/>
</dbReference>
<feature type="transmembrane region" description="Helical" evidence="5">
    <location>
        <begin position="170"/>
        <end position="192"/>
    </location>
</feature>
<evidence type="ECO:0000256" key="3">
    <source>
        <dbReference type="ARBA" id="ARBA00022989"/>
    </source>
</evidence>
<keyword evidence="7" id="KW-1185">Reference proteome</keyword>
<protein>
    <recommendedName>
        <fullName evidence="8">Divalent metal cation transporter</fullName>
    </recommendedName>
</protein>
<comment type="subcellular location">
    <subcellularLocation>
        <location evidence="1">Membrane</location>
        <topology evidence="1">Multi-pass membrane protein</topology>
    </subcellularLocation>
</comment>
<evidence type="ECO:0008006" key="8">
    <source>
        <dbReference type="Google" id="ProtNLM"/>
    </source>
</evidence>
<feature type="transmembrane region" description="Helical" evidence="5">
    <location>
        <begin position="212"/>
        <end position="238"/>
    </location>
</feature>
<name>A0A4R4VIX0_9PSEU</name>
<dbReference type="RefSeq" id="WP_132677931.1">
    <property type="nucleotide sequence ID" value="NZ_SMKS01000052.1"/>
</dbReference>
<dbReference type="GO" id="GO:0005886">
    <property type="term" value="C:plasma membrane"/>
    <property type="evidence" value="ECO:0007669"/>
    <property type="project" value="TreeGrafter"/>
</dbReference>
<keyword evidence="4 5" id="KW-0472">Membrane</keyword>
<dbReference type="GO" id="GO:0005384">
    <property type="term" value="F:manganese ion transmembrane transporter activity"/>
    <property type="evidence" value="ECO:0007669"/>
    <property type="project" value="TreeGrafter"/>
</dbReference>
<evidence type="ECO:0000313" key="6">
    <source>
        <dbReference type="EMBL" id="TDD02184.1"/>
    </source>
</evidence>
<feature type="transmembrane region" description="Helical" evidence="5">
    <location>
        <begin position="366"/>
        <end position="383"/>
    </location>
</feature>
<feature type="transmembrane region" description="Helical" evidence="5">
    <location>
        <begin position="389"/>
        <end position="413"/>
    </location>
</feature>
<keyword evidence="3 5" id="KW-1133">Transmembrane helix</keyword>
<feature type="transmembrane region" description="Helical" evidence="5">
    <location>
        <begin position="299"/>
        <end position="321"/>
    </location>
</feature>
<reference evidence="6 7" key="1">
    <citation type="submission" date="2019-03" db="EMBL/GenBank/DDBJ databases">
        <title>Draft genome sequences of novel Actinobacteria.</title>
        <authorList>
            <person name="Sahin N."/>
            <person name="Ay H."/>
            <person name="Saygin H."/>
        </authorList>
    </citation>
    <scope>NUCLEOTIDE SEQUENCE [LARGE SCALE GENOMIC DNA]</scope>
    <source>
        <strain evidence="6 7">16K309</strain>
    </source>
</reference>
<evidence type="ECO:0000256" key="2">
    <source>
        <dbReference type="ARBA" id="ARBA00022692"/>
    </source>
</evidence>
<accession>A0A4R4VIX0</accession>
<dbReference type="AlphaFoldDB" id="A0A4R4VIX0"/>
<evidence type="ECO:0000256" key="5">
    <source>
        <dbReference type="SAM" id="Phobius"/>
    </source>
</evidence>
<feature type="transmembrane region" description="Helical" evidence="5">
    <location>
        <begin position="104"/>
        <end position="126"/>
    </location>
</feature>
<sequence length="459" mass="49398">MASEVNAKTAAVKHPGPPETWSGFLRSMGPGIVVVMSWLGTGDFISASVSGSTFGYALIWTLLIATFSRYFIVSSMSKYQLCNSVGDETILDGYGRVWKGFPMFIGATTCVLGFVYVSFLTLAAATALDALFRPVLPLGSWGVPLWAVITTVVAYALASRRKGHFRGLEIVAQITMAVLVICFLLALIGTGIDLPKLFGGLLFEMPAGEAGYITAASTAVGLIGAVGGSAANLLYPYLMHEKGWRGTGYLKLQRLDLRFGSLVMFGLVLAVWVVAAETLHGTGESVSSADGLASMMEKAIGPAGPSIMWLAIFFTVFNNIVTQPRVFVRMFVESLHKSRPERLERLRANRDLTGVVDKEAFSYDPLFWIILTVIMTVPIVFSLPGMPGMVIITLIGNSVNVLTVPMIIVGLIVMTSKRSLMVDGYANKWWETTILALIGAVGLWATYELCTSIAGTLTG</sequence>
<dbReference type="PANTHER" id="PTHR11706:SF3">
    <property type="entry name" value="METAL ION TRANSPORT PROTEIN"/>
    <property type="match status" value="1"/>
</dbReference>